<keyword evidence="2" id="KW-0472">Membrane</keyword>
<evidence type="ECO:0000313" key="3">
    <source>
        <dbReference type="EMBL" id="MXQ88844.1"/>
    </source>
</evidence>
<reference evidence="3" key="1">
    <citation type="submission" date="2019-10" db="EMBL/GenBank/DDBJ databases">
        <title>The sequence and de novo assembly of the wild yak genome.</title>
        <authorList>
            <person name="Liu Y."/>
        </authorList>
    </citation>
    <scope>NUCLEOTIDE SEQUENCE [LARGE SCALE GENOMIC DNA]</scope>
    <source>
        <strain evidence="3">WY2019</strain>
    </source>
</reference>
<keyword evidence="4" id="KW-1185">Reference proteome</keyword>
<feature type="region of interest" description="Disordered" evidence="1">
    <location>
        <begin position="45"/>
        <end position="68"/>
    </location>
</feature>
<dbReference type="EMBL" id="VBQZ03000050">
    <property type="protein sequence ID" value="MXQ88844.1"/>
    <property type="molecule type" value="Genomic_DNA"/>
</dbReference>
<sequence>MLSPGWPDSLAKRGIRVPCWAVSSQKGAEDAMFSRAADTLQALRGKPQPQFPNQSAEPEETCSLENPASSQLLQSRDHVVPLLAAQAPKATLSDPIRTAFCPISTRTSTVGSLKEENNALTHKECTSVSTEPFVFVRYFEAKYRCFIEQAPGWRYLINSRDAERERVYDKPTLYVAFPSSSCKEILQMKPALCTGFANWRLKPREAKGYLANTVEKGMKLNEKKVMRWEGYRRGLSPGFSQLGWSTPKAAEEGGHGYPGEEPPRDRSGQPLSGVPACLGMDKLPCPRTLEQAPRDMRVGDRDLLSVPAELQQAGSRVVIVERLQRAAIPDVGSWHAVAITERLLASCTTPRVMIPTHSRLREARKDGKTPVREGWRWWNFGERSNLPGLKVAETGESSEDKPDVSGASVNLGFLLRALSVHPGAFVEKQSFILLQVRDLCLPEEENRMVTCLMSDGTRGVAEFTFFLAVPAFHFFFAAYINMKDTYIFIVPL</sequence>
<proteinExistence type="predicted"/>
<evidence type="ECO:0000256" key="1">
    <source>
        <dbReference type="SAM" id="MobiDB-lite"/>
    </source>
</evidence>
<keyword evidence="2" id="KW-0812">Transmembrane</keyword>
<organism evidence="3 4">
    <name type="scientific">Bos mutus</name>
    <name type="common">wild yak</name>
    <dbReference type="NCBI Taxonomy" id="72004"/>
    <lineage>
        <taxon>Eukaryota</taxon>
        <taxon>Metazoa</taxon>
        <taxon>Chordata</taxon>
        <taxon>Craniata</taxon>
        <taxon>Vertebrata</taxon>
        <taxon>Euteleostomi</taxon>
        <taxon>Mammalia</taxon>
        <taxon>Eutheria</taxon>
        <taxon>Laurasiatheria</taxon>
        <taxon>Artiodactyla</taxon>
        <taxon>Ruminantia</taxon>
        <taxon>Pecora</taxon>
        <taxon>Bovidae</taxon>
        <taxon>Bovinae</taxon>
        <taxon>Bos</taxon>
    </lineage>
</organism>
<feature type="transmembrane region" description="Helical" evidence="2">
    <location>
        <begin position="463"/>
        <end position="482"/>
    </location>
</feature>
<accession>A0A6B0RLJ5</accession>
<evidence type="ECO:0000313" key="4">
    <source>
        <dbReference type="Proteomes" id="UP000322234"/>
    </source>
</evidence>
<dbReference type="Proteomes" id="UP000322234">
    <property type="component" value="Unassembled WGS sequence"/>
</dbReference>
<gene>
    <name evidence="3" type="ORF">E5288_WYG012230</name>
</gene>
<comment type="caution">
    <text evidence="3">The sequence shown here is derived from an EMBL/GenBank/DDBJ whole genome shotgun (WGS) entry which is preliminary data.</text>
</comment>
<feature type="region of interest" description="Disordered" evidence="1">
    <location>
        <begin position="242"/>
        <end position="273"/>
    </location>
</feature>
<protein>
    <submittedName>
        <fullName evidence="3">Uncharacterized protein</fullName>
    </submittedName>
</protein>
<dbReference type="AlphaFoldDB" id="A0A6B0RLJ5"/>
<evidence type="ECO:0000256" key="2">
    <source>
        <dbReference type="SAM" id="Phobius"/>
    </source>
</evidence>
<name>A0A6B0RLJ5_9CETA</name>
<keyword evidence="2" id="KW-1133">Transmembrane helix</keyword>